<dbReference type="GO" id="GO:0051754">
    <property type="term" value="P:meiotic sister chromatid cohesion, centromeric"/>
    <property type="evidence" value="ECO:0007669"/>
    <property type="project" value="TreeGrafter"/>
</dbReference>
<sequence length="395" mass="45499">MENAQGDQNRASKSDYVFSLSPRPEQEDENDWERYSENMRPTRRGRRVEALQRVETVVDEDEARRKLEEVLENSTVEGCDALNLALEFCTWFENHFTIGHHRLYYQFLWKIVAQPGFIEKYREDERMLKIWEKLADNSGGHARDIYHYAVSHKSLIRCASMYVRWSQCNELAGARVEARRVLLLAKTNAAVPLEAINDAEDALEMREMRREMEERSDGEEDDLEEHRVAFTQLTTIGDGPEVPIVRLPSIAADPHQKSLKLNSARKNSPKIQGNLHPFEVCDRANADDDNYLMSVHDLNVHIERYGIKDTVNTRINQDPSTSTSTKIKPIPSGTSYEVWTLDDKENVPPGGLGPKKPRIVIKQVFKQMSFEEYMAQNVAAGLERFVGRINFDEDI</sequence>
<dbReference type="Proteomes" id="UP000835052">
    <property type="component" value="Unassembled WGS sequence"/>
</dbReference>
<comment type="caution">
    <text evidence="3">The sequence shown here is derived from an EMBL/GenBank/DDBJ whole genome shotgun (WGS) entry which is preliminary data.</text>
</comment>
<evidence type="ECO:0000313" key="3">
    <source>
        <dbReference type="EMBL" id="CAD6186192.1"/>
    </source>
</evidence>
<feature type="region of interest" description="Disordered" evidence="1">
    <location>
        <begin position="1"/>
        <end position="37"/>
    </location>
</feature>
<dbReference type="EMBL" id="CAJGYM010000004">
    <property type="protein sequence ID" value="CAD6186192.1"/>
    <property type="molecule type" value="Genomic_DNA"/>
</dbReference>
<evidence type="ECO:0000259" key="2">
    <source>
        <dbReference type="PROSITE" id="PS51489"/>
    </source>
</evidence>
<organism evidence="3 4">
    <name type="scientific">Caenorhabditis auriculariae</name>
    <dbReference type="NCBI Taxonomy" id="2777116"/>
    <lineage>
        <taxon>Eukaryota</taxon>
        <taxon>Metazoa</taxon>
        <taxon>Ecdysozoa</taxon>
        <taxon>Nematoda</taxon>
        <taxon>Chromadorea</taxon>
        <taxon>Rhabditida</taxon>
        <taxon>Rhabditina</taxon>
        <taxon>Rhabditomorpha</taxon>
        <taxon>Rhabditoidea</taxon>
        <taxon>Rhabditidae</taxon>
        <taxon>Peloderinae</taxon>
        <taxon>Caenorhabditis</taxon>
    </lineage>
</organism>
<feature type="domain" description="BUB1 N-terminal" evidence="2">
    <location>
        <begin position="67"/>
        <end position="232"/>
    </location>
</feature>
<protein>
    <recommendedName>
        <fullName evidence="2">BUB1 N-terminal domain-containing protein</fullName>
    </recommendedName>
</protein>
<name>A0A8S1GTW2_9PELO</name>
<dbReference type="PANTHER" id="PTHR14030">
    <property type="entry name" value="MITOTIC CHECKPOINT SERINE/THREONINE-PROTEIN KINASE BUB1"/>
    <property type="match status" value="1"/>
</dbReference>
<dbReference type="AlphaFoldDB" id="A0A8S1GTW2"/>
<dbReference type="Gene3D" id="1.25.40.430">
    <property type="match status" value="1"/>
</dbReference>
<feature type="compositionally biased region" description="Polar residues" evidence="1">
    <location>
        <begin position="1"/>
        <end position="11"/>
    </location>
</feature>
<dbReference type="SMART" id="SM00777">
    <property type="entry name" value="Mad3_BUB1_I"/>
    <property type="match status" value="1"/>
</dbReference>
<proteinExistence type="predicted"/>
<dbReference type="GO" id="GO:0005634">
    <property type="term" value="C:nucleus"/>
    <property type="evidence" value="ECO:0007669"/>
    <property type="project" value="TreeGrafter"/>
</dbReference>
<accession>A0A8S1GTW2</accession>
<keyword evidence="4" id="KW-1185">Reference proteome</keyword>
<dbReference type="GO" id="GO:0007094">
    <property type="term" value="P:mitotic spindle assembly checkpoint signaling"/>
    <property type="evidence" value="ECO:0007669"/>
    <property type="project" value="InterPro"/>
</dbReference>
<dbReference type="GO" id="GO:0004672">
    <property type="term" value="F:protein kinase activity"/>
    <property type="evidence" value="ECO:0007669"/>
    <property type="project" value="TreeGrafter"/>
</dbReference>
<gene>
    <name evidence="3" type="ORF">CAUJ_LOCUS2111</name>
</gene>
<dbReference type="PROSITE" id="PS51489">
    <property type="entry name" value="BUB1_N"/>
    <property type="match status" value="1"/>
</dbReference>
<reference evidence="3" key="1">
    <citation type="submission" date="2020-10" db="EMBL/GenBank/DDBJ databases">
        <authorList>
            <person name="Kikuchi T."/>
        </authorList>
    </citation>
    <scope>NUCLEOTIDE SEQUENCE</scope>
    <source>
        <strain evidence="3">NKZ352</strain>
    </source>
</reference>
<evidence type="ECO:0000313" key="4">
    <source>
        <dbReference type="Proteomes" id="UP000835052"/>
    </source>
</evidence>
<dbReference type="PANTHER" id="PTHR14030:SF28">
    <property type="entry name" value="BUB1 N-TERMINAL DOMAIN-CONTAINING PROTEIN"/>
    <property type="match status" value="1"/>
</dbReference>
<evidence type="ECO:0000256" key="1">
    <source>
        <dbReference type="SAM" id="MobiDB-lite"/>
    </source>
</evidence>
<dbReference type="OrthoDB" id="248495at2759"/>
<dbReference type="InterPro" id="IPR013212">
    <property type="entry name" value="Mad3/Bub1_I"/>
</dbReference>
<dbReference type="InterPro" id="IPR015661">
    <property type="entry name" value="Bub1/Mad3"/>
</dbReference>
<dbReference type="Pfam" id="PF08311">
    <property type="entry name" value="Mad3_BUB1_I"/>
    <property type="match status" value="1"/>
</dbReference>